<evidence type="ECO:0000313" key="2">
    <source>
        <dbReference type="Proteomes" id="UP001501000"/>
    </source>
</evidence>
<keyword evidence="2" id="KW-1185">Reference proteome</keyword>
<dbReference type="InterPro" id="IPR036663">
    <property type="entry name" value="Fumarylacetoacetase_C_sf"/>
</dbReference>
<accession>A0ABP7N3K4</accession>
<comment type="caution">
    <text evidence="1">The sequence shown here is derived from an EMBL/GenBank/DDBJ whole genome shotgun (WGS) entry which is preliminary data.</text>
</comment>
<reference evidence="2" key="1">
    <citation type="journal article" date="2019" name="Int. J. Syst. Evol. Microbiol.">
        <title>The Global Catalogue of Microorganisms (GCM) 10K type strain sequencing project: providing services to taxonomists for standard genome sequencing and annotation.</title>
        <authorList>
            <consortium name="The Broad Institute Genomics Platform"/>
            <consortium name="The Broad Institute Genome Sequencing Center for Infectious Disease"/>
            <person name="Wu L."/>
            <person name="Ma J."/>
        </authorList>
    </citation>
    <scope>NUCLEOTIDE SEQUENCE [LARGE SCALE GENOMIC DNA]</scope>
    <source>
        <strain evidence="2">JCM 16956</strain>
    </source>
</reference>
<evidence type="ECO:0008006" key="3">
    <source>
        <dbReference type="Google" id="ProtNLM"/>
    </source>
</evidence>
<dbReference type="Gene3D" id="3.90.850.10">
    <property type="entry name" value="Fumarylacetoacetase-like, C-terminal domain"/>
    <property type="match status" value="1"/>
</dbReference>
<organism evidence="1 2">
    <name type="scientific">Streptomyces gulbargensis</name>
    <dbReference type="NCBI Taxonomy" id="364901"/>
    <lineage>
        <taxon>Bacteria</taxon>
        <taxon>Bacillati</taxon>
        <taxon>Actinomycetota</taxon>
        <taxon>Actinomycetes</taxon>
        <taxon>Kitasatosporales</taxon>
        <taxon>Streptomycetaceae</taxon>
        <taxon>Streptomyces</taxon>
    </lineage>
</organism>
<evidence type="ECO:0000313" key="1">
    <source>
        <dbReference type="EMBL" id="GAA3935578.1"/>
    </source>
</evidence>
<name>A0ABP7N3K4_9ACTN</name>
<gene>
    <name evidence="1" type="ORF">GCM10022244_49970</name>
</gene>
<dbReference type="EMBL" id="BAABAJ010000022">
    <property type="protein sequence ID" value="GAA3935578.1"/>
    <property type="molecule type" value="Genomic_DNA"/>
</dbReference>
<protein>
    <recommendedName>
        <fullName evidence="3">FAH family protein</fullName>
    </recommendedName>
</protein>
<proteinExistence type="predicted"/>
<sequence length="301" mass="32289">MTVVFECVHDNRRHLGTGVPDDGAPLLLHPLGDDTLAGLLRGTDGSPEAVSAVLAERGAPVEVPAAERHRVRMLPPLLPDHPGDALVSGFMMTHNVKVDAEVPDQPNWFVKGLGDVLKVSGEPLRVPGDAVAVCEEAEVVLVYTGDELGVPRYTGYTFGNDVTDIGRFKRHPGHLSYAKLCDAGVAPWLHLGPPPRSVTGEVTVERDGAPVWKGPFTTGTDALHYDLPTMMSRLFAHEALHRPGRTHYVYIGADRGSFHAGFRTADGDRVTIDVASHGVRLSHTLAWTGRPQAGPGREGAP</sequence>
<dbReference type="SUPFAM" id="SSF56529">
    <property type="entry name" value="FAH"/>
    <property type="match status" value="1"/>
</dbReference>
<dbReference type="Proteomes" id="UP001501000">
    <property type="component" value="Unassembled WGS sequence"/>
</dbReference>